<dbReference type="Pfam" id="PF03400">
    <property type="entry name" value="DDE_Tnp_IS1"/>
    <property type="match status" value="1"/>
</dbReference>
<organism evidence="1 2">
    <name type="scientific">Photorhabdus luminescens subsp. sonorensis</name>
    <dbReference type="NCBI Taxonomy" id="1173677"/>
    <lineage>
        <taxon>Bacteria</taxon>
        <taxon>Pseudomonadati</taxon>
        <taxon>Pseudomonadota</taxon>
        <taxon>Gammaproteobacteria</taxon>
        <taxon>Enterobacterales</taxon>
        <taxon>Morganellaceae</taxon>
        <taxon>Photorhabdus</taxon>
    </lineage>
</organism>
<reference evidence="1 2" key="1">
    <citation type="submission" date="2019-01" db="EMBL/GenBank/DDBJ databases">
        <title>Draft genome assembly of Photorhabdus luminescens subsp. sonorensis Caborca.</title>
        <authorList>
            <person name="Duong D.A."/>
            <person name="Espinosa-Artiles P."/>
            <person name="Orozco R.A."/>
            <person name="Molnar I."/>
            <person name="Stock P."/>
        </authorList>
    </citation>
    <scope>NUCLEOTIDE SEQUENCE [LARGE SCALE GENOMIC DNA]</scope>
    <source>
        <strain evidence="1 2">Caborca</strain>
    </source>
</reference>
<comment type="caution">
    <text evidence="1">The sequence shown here is derived from an EMBL/GenBank/DDBJ whole genome shotgun (WGS) entry which is preliminary data.</text>
</comment>
<dbReference type="AlphaFoldDB" id="A0A5C4RF88"/>
<dbReference type="GO" id="GO:0003677">
    <property type="term" value="F:DNA binding"/>
    <property type="evidence" value="ECO:0007669"/>
    <property type="project" value="InterPro"/>
</dbReference>
<accession>A0A5C4RF88</accession>
<sequence>MGINQIQVLDDSWSRNAPRYYGEMMMVLLRDDCNIVLWFLFQRSINLWEGELCQRNWSQKSTFGRKNFYLCIKWYNLNRRTYIKKLAIRTICYSRPMEIHEKPIGAYIERHHKIYPMYNLGVSPPKNHIINLKQHF</sequence>
<evidence type="ECO:0000313" key="2">
    <source>
        <dbReference type="Proteomes" id="UP000307592"/>
    </source>
</evidence>
<dbReference type="Proteomes" id="UP000307592">
    <property type="component" value="Unassembled WGS sequence"/>
</dbReference>
<proteinExistence type="predicted"/>
<protein>
    <submittedName>
        <fullName evidence="1">Uncharacterized protein</fullName>
    </submittedName>
</protein>
<dbReference type="GO" id="GO:0006313">
    <property type="term" value="P:DNA transposition"/>
    <property type="evidence" value="ECO:0007669"/>
    <property type="project" value="InterPro"/>
</dbReference>
<dbReference type="EMBL" id="SBIJ01000037">
    <property type="protein sequence ID" value="TNH42408.1"/>
    <property type="molecule type" value="Genomic_DNA"/>
</dbReference>
<gene>
    <name evidence="1" type="ORF">EP164_17030</name>
</gene>
<evidence type="ECO:0000313" key="1">
    <source>
        <dbReference type="EMBL" id="TNH42408.1"/>
    </source>
</evidence>
<name>A0A5C4RF88_PHOLU</name>
<dbReference type="InterPro" id="IPR005063">
    <property type="entry name" value="Transposase_27"/>
</dbReference>
<dbReference type="GO" id="GO:0004803">
    <property type="term" value="F:transposase activity"/>
    <property type="evidence" value="ECO:0007669"/>
    <property type="project" value="InterPro"/>
</dbReference>